<evidence type="ECO:0000313" key="3">
    <source>
        <dbReference type="EMBL" id="XCN18586.1"/>
    </source>
</evidence>
<dbReference type="GO" id="GO:0003677">
    <property type="term" value="F:DNA binding"/>
    <property type="evidence" value="ECO:0007669"/>
    <property type="project" value="InterPro"/>
</dbReference>
<reference evidence="3" key="1">
    <citation type="submission" date="2023-10" db="EMBL/GenBank/DDBJ databases">
        <title>Complete genome sequence of Streptomyces sp. JL1001.</title>
        <authorList>
            <person name="Jiang L."/>
        </authorList>
    </citation>
    <scope>NUCLEOTIDE SEQUENCE</scope>
    <source>
        <strain evidence="3">JL1001</strain>
    </source>
</reference>
<organism evidence="3">
    <name type="scientific">Streptomyces sp. JL1001</name>
    <dbReference type="NCBI Taxonomy" id="3078227"/>
    <lineage>
        <taxon>Bacteria</taxon>
        <taxon>Bacillati</taxon>
        <taxon>Actinomycetota</taxon>
        <taxon>Actinomycetes</taxon>
        <taxon>Kitasatosporales</taxon>
        <taxon>Streptomycetaceae</taxon>
        <taxon>Streptomyces</taxon>
    </lineage>
</organism>
<protein>
    <recommendedName>
        <fullName evidence="4">Sigma-70 family RNA polymerase sigma factor</fullName>
    </recommendedName>
</protein>
<dbReference type="Gene3D" id="1.10.10.10">
    <property type="entry name" value="Winged helix-like DNA-binding domain superfamily/Winged helix DNA-binding domain"/>
    <property type="match status" value="1"/>
</dbReference>
<dbReference type="SUPFAM" id="SSF46894">
    <property type="entry name" value="C-terminal effector domain of the bipartite response regulators"/>
    <property type="match status" value="1"/>
</dbReference>
<dbReference type="InterPro" id="IPR036388">
    <property type="entry name" value="WH-like_DNA-bd_sf"/>
</dbReference>
<feature type="region of interest" description="Disordered" evidence="1">
    <location>
        <begin position="1"/>
        <end position="21"/>
    </location>
</feature>
<dbReference type="EMBL" id="CP136798">
    <property type="protein sequence ID" value="XCN12117.1"/>
    <property type="molecule type" value="Genomic_DNA"/>
</dbReference>
<gene>
    <name evidence="2" type="ORF">R1Y80_00020</name>
    <name evidence="3" type="ORF">R1Y80_35255</name>
</gene>
<dbReference type="RefSeq" id="WP_354595987.1">
    <property type="nucleotide sequence ID" value="NZ_CP136798.1"/>
</dbReference>
<dbReference type="InterPro" id="IPR016032">
    <property type="entry name" value="Sig_transdc_resp-reg_C-effctor"/>
</dbReference>
<dbReference type="EMBL" id="CP136798">
    <property type="protein sequence ID" value="XCN18586.1"/>
    <property type="molecule type" value="Genomic_DNA"/>
</dbReference>
<evidence type="ECO:0000313" key="2">
    <source>
        <dbReference type="EMBL" id="XCN12117.1"/>
    </source>
</evidence>
<proteinExistence type="predicted"/>
<name>A0AAU8KSL6_9ACTN</name>
<evidence type="ECO:0008006" key="4">
    <source>
        <dbReference type="Google" id="ProtNLM"/>
    </source>
</evidence>
<dbReference type="GO" id="GO:0006355">
    <property type="term" value="P:regulation of DNA-templated transcription"/>
    <property type="evidence" value="ECO:0007669"/>
    <property type="project" value="InterPro"/>
</dbReference>
<sequence>MRKSQSGGSSAQVPGRTARGRVLPDHIQADVDRVADVVADGFRSNAWHQMAQELYRYAFRTLNAYMRKTDHLMALVAKSKAVLELSDEDRSTLHRSFADRAEIALLTINVAMEEFPKCLKKGGYNPAGNPGRDGKFKALKSFFVGRCGLVFPRVFHNWKQERSDRFLREAGTRMEGWRLAYALGQHPEQAPPDVVALCTTLTDMIETLKPRNRAVWHMTIEGHGPGDIADRLGIKIGDVNNTLYTFRTKVKAMRQRGELLVPPSLETEWARRRELDSDKAVAQ</sequence>
<feature type="compositionally biased region" description="Polar residues" evidence="1">
    <location>
        <begin position="1"/>
        <end position="12"/>
    </location>
</feature>
<dbReference type="AlphaFoldDB" id="A0AAU8KSL6"/>
<accession>A0AAU8KSL6</accession>
<evidence type="ECO:0000256" key="1">
    <source>
        <dbReference type="SAM" id="MobiDB-lite"/>
    </source>
</evidence>